<organism evidence="4 5">
    <name type="scientific">Sinanaerobacter chloroacetimidivorans</name>
    <dbReference type="NCBI Taxonomy" id="2818044"/>
    <lineage>
        <taxon>Bacteria</taxon>
        <taxon>Bacillati</taxon>
        <taxon>Bacillota</taxon>
        <taxon>Clostridia</taxon>
        <taxon>Peptostreptococcales</taxon>
        <taxon>Anaerovoracaceae</taxon>
        <taxon>Sinanaerobacter</taxon>
    </lineage>
</organism>
<feature type="domain" description="SLH" evidence="3">
    <location>
        <begin position="22"/>
        <end position="85"/>
    </location>
</feature>
<dbReference type="AlphaFoldDB" id="A0A8J7W589"/>
<dbReference type="PANTHER" id="PTHR43308:SF5">
    <property type="entry name" value="S-LAYER PROTEIN _ PEPTIDOGLYCAN ENDO-BETA-N-ACETYLGLUCOSAMINIDASE"/>
    <property type="match status" value="1"/>
</dbReference>
<accession>A0A8J7W589</accession>
<gene>
    <name evidence="4" type="ORF">KCX82_14995</name>
</gene>
<comment type="caution">
    <text evidence="4">The sequence shown here is derived from an EMBL/GenBank/DDBJ whole genome shotgun (WGS) entry which is preliminary data.</text>
</comment>
<evidence type="ECO:0000256" key="1">
    <source>
        <dbReference type="ARBA" id="ARBA00022737"/>
    </source>
</evidence>
<dbReference type="EMBL" id="JAGSND010000011">
    <property type="protein sequence ID" value="MBR0599195.1"/>
    <property type="molecule type" value="Genomic_DNA"/>
</dbReference>
<dbReference type="InterPro" id="IPR001119">
    <property type="entry name" value="SLH_dom"/>
</dbReference>
<name>A0A8J7W589_9FIRM</name>
<keyword evidence="5" id="KW-1185">Reference proteome</keyword>
<dbReference type="PANTHER" id="PTHR43308">
    <property type="entry name" value="OUTER MEMBRANE PROTEIN ALPHA-RELATED"/>
    <property type="match status" value="1"/>
</dbReference>
<feature type="signal peptide" evidence="2">
    <location>
        <begin position="1"/>
        <end position="24"/>
    </location>
</feature>
<proteinExistence type="predicted"/>
<reference evidence="4" key="1">
    <citation type="submission" date="2021-04" db="EMBL/GenBank/DDBJ databases">
        <title>Sinoanaerobacter chloroacetimidivorans sp. nov., an obligate anaerobic bacterium isolated from anaerobic sludge.</title>
        <authorList>
            <person name="Bao Y."/>
        </authorList>
    </citation>
    <scope>NUCLEOTIDE SEQUENCE</scope>
    <source>
        <strain evidence="4">BAD-6</strain>
    </source>
</reference>
<sequence length="471" mass="50339">MKKQFLKVVAIVLILALSGATAFAAVPEDVKGQTYEEAVAALVEKGIITGDTDGSFHPDSQLTRAQACIIVVKSMNPPAAEVTGTATQAVQKSSFSDMSGYGWAEGYISYAVKQGVTKGYPDGTFKPGNPVSMNEFITMVLRAADYSDETLGGTWPSNYVNKAVELELLAGLPATLPSYATKWMAAQVDYNALSKIEAANPPAETPGQGTDQDKPSEIPAASNMTYVASGSFNDTMSTYNGKTIAGDVTVYTYGLKKDYSSTMTFSKKIADYRVDTVYKYKNVKTPAFYQLENNKIVAMVVPMNVGFSGRAYGVINGTVTTLNGENESVIGLETLTATREITWLGKKGLSPVPSSAEYLNGTVYEINLSDGEVQSIYKANESYRGDVFEEISGSGADFVEVESYSDSAVKIIAGDGGELFAVKSNASVYVLDGTEYTAGRVSNIRAGVEIRAYDVTDDDDASADIVVIKKN</sequence>
<reference evidence="4" key="2">
    <citation type="submission" date="2021-04" db="EMBL/GenBank/DDBJ databases">
        <authorList>
            <person name="Liu J."/>
        </authorList>
    </citation>
    <scope>NUCLEOTIDE SEQUENCE</scope>
    <source>
        <strain evidence="4">BAD-6</strain>
    </source>
</reference>
<protein>
    <submittedName>
        <fullName evidence="4">S-layer homology domain-containing protein</fullName>
    </submittedName>
</protein>
<keyword evidence="2" id="KW-0732">Signal</keyword>
<evidence type="ECO:0000313" key="4">
    <source>
        <dbReference type="EMBL" id="MBR0599195.1"/>
    </source>
</evidence>
<dbReference type="RefSeq" id="WP_227019329.1">
    <property type="nucleotide sequence ID" value="NZ_JAGSND010000011.1"/>
</dbReference>
<keyword evidence="1" id="KW-0677">Repeat</keyword>
<dbReference type="Proteomes" id="UP000675664">
    <property type="component" value="Unassembled WGS sequence"/>
</dbReference>
<evidence type="ECO:0000313" key="5">
    <source>
        <dbReference type="Proteomes" id="UP000675664"/>
    </source>
</evidence>
<feature type="domain" description="SLH" evidence="3">
    <location>
        <begin position="91"/>
        <end position="154"/>
    </location>
</feature>
<evidence type="ECO:0000259" key="3">
    <source>
        <dbReference type="PROSITE" id="PS51272"/>
    </source>
</evidence>
<feature type="chain" id="PRO_5035233846" evidence="2">
    <location>
        <begin position="25"/>
        <end position="471"/>
    </location>
</feature>
<dbReference type="Pfam" id="PF00395">
    <property type="entry name" value="SLH"/>
    <property type="match status" value="2"/>
</dbReference>
<dbReference type="InterPro" id="IPR051465">
    <property type="entry name" value="Cell_Envelope_Struct_Comp"/>
</dbReference>
<evidence type="ECO:0000256" key="2">
    <source>
        <dbReference type="SAM" id="SignalP"/>
    </source>
</evidence>
<dbReference type="PROSITE" id="PS51272">
    <property type="entry name" value="SLH"/>
    <property type="match status" value="2"/>
</dbReference>